<evidence type="ECO:0000256" key="1">
    <source>
        <dbReference type="SAM" id="Phobius"/>
    </source>
</evidence>
<proteinExistence type="predicted"/>
<keyword evidence="1" id="KW-0472">Membrane</keyword>
<sequence length="98" mass="10843">QKRDWLKTPFVACSSINLLNCSKSLSPPSNLIGLFFLSLGWSLVTSLAVASILAMTRFFSFLYFLPSSVYTGSSFLQCPHHGPLPQEKLLEGETKQMA</sequence>
<reference evidence="2" key="1">
    <citation type="submission" date="2025-08" db="UniProtKB">
        <authorList>
            <consortium name="Ensembl"/>
        </authorList>
    </citation>
    <scope>IDENTIFICATION</scope>
</reference>
<keyword evidence="1" id="KW-0812">Transmembrane</keyword>
<feature type="transmembrane region" description="Helical" evidence="1">
    <location>
        <begin position="32"/>
        <end position="55"/>
    </location>
</feature>
<dbReference type="AlphaFoldDB" id="A0A8B9MXM2"/>
<dbReference type="Proteomes" id="UP000694541">
    <property type="component" value="Unplaced"/>
</dbReference>
<evidence type="ECO:0000313" key="2">
    <source>
        <dbReference type="Ensembl" id="ENSANIP00000014326.1"/>
    </source>
</evidence>
<protein>
    <submittedName>
        <fullName evidence="2">Uncharacterized protein</fullName>
    </submittedName>
</protein>
<name>A0A8B9MXM2_9AVES</name>
<organism evidence="2 3">
    <name type="scientific">Accipiter nisus</name>
    <name type="common">Eurasian sparrowhawk</name>
    <dbReference type="NCBI Taxonomy" id="211598"/>
    <lineage>
        <taxon>Eukaryota</taxon>
        <taxon>Metazoa</taxon>
        <taxon>Chordata</taxon>
        <taxon>Craniata</taxon>
        <taxon>Vertebrata</taxon>
        <taxon>Euteleostomi</taxon>
        <taxon>Archelosauria</taxon>
        <taxon>Archosauria</taxon>
        <taxon>Dinosauria</taxon>
        <taxon>Saurischia</taxon>
        <taxon>Theropoda</taxon>
        <taxon>Coelurosauria</taxon>
        <taxon>Aves</taxon>
        <taxon>Neognathae</taxon>
        <taxon>Neoaves</taxon>
        <taxon>Telluraves</taxon>
        <taxon>Accipitrimorphae</taxon>
        <taxon>Accipitriformes</taxon>
        <taxon>Accipitridae</taxon>
        <taxon>Accipitrinae</taxon>
        <taxon>Accipiter</taxon>
    </lineage>
</organism>
<reference evidence="2" key="2">
    <citation type="submission" date="2025-09" db="UniProtKB">
        <authorList>
            <consortium name="Ensembl"/>
        </authorList>
    </citation>
    <scope>IDENTIFICATION</scope>
</reference>
<keyword evidence="1" id="KW-1133">Transmembrane helix</keyword>
<evidence type="ECO:0000313" key="3">
    <source>
        <dbReference type="Proteomes" id="UP000694541"/>
    </source>
</evidence>
<dbReference type="Ensembl" id="ENSANIT00000014817.1">
    <property type="protein sequence ID" value="ENSANIP00000014326.1"/>
    <property type="gene ID" value="ENSANIG00000009731.1"/>
</dbReference>
<keyword evidence="3" id="KW-1185">Reference proteome</keyword>
<accession>A0A8B9MXM2</accession>